<comment type="caution">
    <text evidence="6">The sequence shown here is derived from an EMBL/GenBank/DDBJ whole genome shotgun (WGS) entry which is preliminary data.</text>
</comment>
<evidence type="ECO:0000256" key="4">
    <source>
        <dbReference type="PROSITE-ProRule" id="PRU00335"/>
    </source>
</evidence>
<dbReference type="InterPro" id="IPR001647">
    <property type="entry name" value="HTH_TetR"/>
</dbReference>
<name>A0ABQ4M3E5_9BACL</name>
<evidence type="ECO:0000256" key="2">
    <source>
        <dbReference type="ARBA" id="ARBA00023125"/>
    </source>
</evidence>
<dbReference type="InterPro" id="IPR011075">
    <property type="entry name" value="TetR_C"/>
</dbReference>
<protein>
    <submittedName>
        <fullName evidence="6">TetR family transcriptional regulator</fullName>
    </submittedName>
</protein>
<reference evidence="6 7" key="1">
    <citation type="submission" date="2021-03" db="EMBL/GenBank/DDBJ databases">
        <title>Antimicrobial resistance genes in bacteria isolated from Japanese honey, and their potential for conferring macrolide and lincosamide resistance in the American foulbrood pathogen Paenibacillus larvae.</title>
        <authorList>
            <person name="Okamoto M."/>
            <person name="Kumagai M."/>
            <person name="Kanamori H."/>
            <person name="Takamatsu D."/>
        </authorList>
    </citation>
    <scope>NUCLEOTIDE SEQUENCE [LARGE SCALE GENOMIC DNA]</scope>
    <source>
        <strain evidence="6 7">J21TS3</strain>
    </source>
</reference>
<dbReference type="PRINTS" id="PR00455">
    <property type="entry name" value="HTHTETR"/>
</dbReference>
<dbReference type="PANTHER" id="PTHR47506:SF1">
    <property type="entry name" value="HTH-TYPE TRANSCRIPTIONAL REGULATOR YJDC"/>
    <property type="match status" value="1"/>
</dbReference>
<evidence type="ECO:0000313" key="6">
    <source>
        <dbReference type="EMBL" id="GIO70050.1"/>
    </source>
</evidence>
<dbReference type="RefSeq" id="WP_246537256.1">
    <property type="nucleotide sequence ID" value="NZ_BORW01000044.1"/>
</dbReference>
<keyword evidence="7" id="KW-1185">Reference proteome</keyword>
<feature type="DNA-binding region" description="H-T-H motif" evidence="4">
    <location>
        <begin position="30"/>
        <end position="49"/>
    </location>
</feature>
<keyword evidence="2 4" id="KW-0238">DNA-binding</keyword>
<dbReference type="InterPro" id="IPR036271">
    <property type="entry name" value="Tet_transcr_reg_TetR-rel_C_sf"/>
</dbReference>
<dbReference type="SUPFAM" id="SSF46689">
    <property type="entry name" value="Homeodomain-like"/>
    <property type="match status" value="1"/>
</dbReference>
<keyword evidence="1" id="KW-0805">Transcription regulation</keyword>
<accession>A0ABQ4M3E5</accession>
<sequence length="190" mass="21821">MNMQKKETAKERILRTAIKLFYREGVRAVGIDRIIEESGVAKASFYRNFATKDDLVVAYLERCNDELMKPFEEAKRRHPDAPLHQLYDVVDSLGARSEQPGYRGCPFLNTAVEFPDENHPTQQPIATYHLEMRRRLRELAERAGAQDPESLSAQLLMLYNGAMMSAYLERAAYVPDHFLGAAKRLIDQQM</sequence>
<dbReference type="PANTHER" id="PTHR47506">
    <property type="entry name" value="TRANSCRIPTIONAL REGULATORY PROTEIN"/>
    <property type="match status" value="1"/>
</dbReference>
<evidence type="ECO:0000256" key="3">
    <source>
        <dbReference type="ARBA" id="ARBA00023163"/>
    </source>
</evidence>
<dbReference type="Proteomes" id="UP000680638">
    <property type="component" value="Unassembled WGS sequence"/>
</dbReference>
<dbReference type="Gene3D" id="1.10.357.10">
    <property type="entry name" value="Tetracycline Repressor, domain 2"/>
    <property type="match status" value="1"/>
</dbReference>
<evidence type="ECO:0000256" key="1">
    <source>
        <dbReference type="ARBA" id="ARBA00023015"/>
    </source>
</evidence>
<evidence type="ECO:0000313" key="7">
    <source>
        <dbReference type="Proteomes" id="UP000680638"/>
    </source>
</evidence>
<dbReference type="EMBL" id="BORW01000044">
    <property type="protein sequence ID" value="GIO70050.1"/>
    <property type="molecule type" value="Genomic_DNA"/>
</dbReference>
<proteinExistence type="predicted"/>
<dbReference type="SUPFAM" id="SSF48498">
    <property type="entry name" value="Tetracyclin repressor-like, C-terminal domain"/>
    <property type="match status" value="1"/>
</dbReference>
<dbReference type="Pfam" id="PF16925">
    <property type="entry name" value="TetR_C_13"/>
    <property type="match status" value="1"/>
</dbReference>
<dbReference type="Pfam" id="PF00440">
    <property type="entry name" value="TetR_N"/>
    <property type="match status" value="1"/>
</dbReference>
<organism evidence="6 7">
    <name type="scientific">Paenibacillus cookii</name>
    <dbReference type="NCBI Taxonomy" id="157839"/>
    <lineage>
        <taxon>Bacteria</taxon>
        <taxon>Bacillati</taxon>
        <taxon>Bacillota</taxon>
        <taxon>Bacilli</taxon>
        <taxon>Bacillales</taxon>
        <taxon>Paenibacillaceae</taxon>
        <taxon>Paenibacillus</taxon>
    </lineage>
</organism>
<evidence type="ECO:0000259" key="5">
    <source>
        <dbReference type="PROSITE" id="PS50977"/>
    </source>
</evidence>
<dbReference type="PROSITE" id="PS50977">
    <property type="entry name" value="HTH_TETR_2"/>
    <property type="match status" value="1"/>
</dbReference>
<gene>
    <name evidence="6" type="ORF">J21TS3_48710</name>
</gene>
<dbReference type="InterPro" id="IPR009057">
    <property type="entry name" value="Homeodomain-like_sf"/>
</dbReference>
<keyword evidence="3" id="KW-0804">Transcription</keyword>
<feature type="domain" description="HTH tetR-type" evidence="5">
    <location>
        <begin position="7"/>
        <end position="67"/>
    </location>
</feature>